<evidence type="ECO:0000256" key="5">
    <source>
        <dbReference type="ARBA" id="ARBA00023136"/>
    </source>
</evidence>
<evidence type="ECO:0000259" key="8">
    <source>
        <dbReference type="Pfam" id="PF12704"/>
    </source>
</evidence>
<organism evidence="9 10">
    <name type="scientific">Paramagnetospirillum marisnigri</name>
    <dbReference type="NCBI Taxonomy" id="1285242"/>
    <lineage>
        <taxon>Bacteria</taxon>
        <taxon>Pseudomonadati</taxon>
        <taxon>Pseudomonadota</taxon>
        <taxon>Alphaproteobacteria</taxon>
        <taxon>Rhodospirillales</taxon>
        <taxon>Magnetospirillaceae</taxon>
        <taxon>Paramagnetospirillum</taxon>
    </lineage>
</organism>
<feature type="transmembrane region" description="Helical" evidence="6">
    <location>
        <begin position="494"/>
        <end position="517"/>
    </location>
</feature>
<evidence type="ECO:0000256" key="1">
    <source>
        <dbReference type="ARBA" id="ARBA00004651"/>
    </source>
</evidence>
<name>A0A178MN98_9PROT</name>
<evidence type="ECO:0000259" key="7">
    <source>
        <dbReference type="Pfam" id="PF02687"/>
    </source>
</evidence>
<dbReference type="PANTHER" id="PTHR30287:SF1">
    <property type="entry name" value="INNER MEMBRANE PROTEIN"/>
    <property type="match status" value="1"/>
</dbReference>
<keyword evidence="3 6" id="KW-0812">Transmembrane</keyword>
<evidence type="ECO:0000256" key="3">
    <source>
        <dbReference type="ARBA" id="ARBA00022692"/>
    </source>
</evidence>
<feature type="transmembrane region" description="Helical" evidence="6">
    <location>
        <begin position="277"/>
        <end position="301"/>
    </location>
</feature>
<keyword evidence="2" id="KW-1003">Cell membrane</keyword>
<protein>
    <submittedName>
        <fullName evidence="9">Glycosyl transferase family 1</fullName>
    </submittedName>
</protein>
<feature type="transmembrane region" description="Helical" evidence="6">
    <location>
        <begin position="322"/>
        <end position="347"/>
    </location>
</feature>
<dbReference type="InterPro" id="IPR038766">
    <property type="entry name" value="Membrane_comp_ABC_pdt"/>
</dbReference>
<dbReference type="AlphaFoldDB" id="A0A178MN98"/>
<keyword evidence="9" id="KW-0808">Transferase</keyword>
<evidence type="ECO:0000313" key="9">
    <source>
        <dbReference type="EMBL" id="OAN50252.1"/>
    </source>
</evidence>
<reference evidence="9 10" key="1">
    <citation type="submission" date="2016-04" db="EMBL/GenBank/DDBJ databases">
        <title>Draft genome sequence of freshwater magnetotactic bacteria Magnetospirillum marisnigri SP-1 and Magnetospirillum moscoviense BB-1.</title>
        <authorList>
            <person name="Koziaeva V."/>
            <person name="Dziuba M.V."/>
            <person name="Ivanov T.M."/>
            <person name="Kuznetsov B."/>
            <person name="Grouzdev D.S."/>
        </authorList>
    </citation>
    <scope>NUCLEOTIDE SEQUENCE [LARGE SCALE GENOMIC DNA]</scope>
    <source>
        <strain evidence="9 10">SP-1</strain>
    </source>
</reference>
<dbReference type="InterPro" id="IPR003838">
    <property type="entry name" value="ABC3_permease_C"/>
</dbReference>
<dbReference type="InterPro" id="IPR025857">
    <property type="entry name" value="MacB_PCD"/>
</dbReference>
<evidence type="ECO:0000256" key="2">
    <source>
        <dbReference type="ARBA" id="ARBA00022475"/>
    </source>
</evidence>
<keyword evidence="10" id="KW-1185">Reference proteome</keyword>
<feature type="transmembrane region" description="Helical" evidence="6">
    <location>
        <begin position="820"/>
        <end position="842"/>
    </location>
</feature>
<dbReference type="Pfam" id="PF12704">
    <property type="entry name" value="MacB_PCD"/>
    <property type="match status" value="1"/>
</dbReference>
<evidence type="ECO:0000256" key="6">
    <source>
        <dbReference type="SAM" id="Phobius"/>
    </source>
</evidence>
<feature type="transmembrane region" description="Helical" evidence="6">
    <location>
        <begin position="413"/>
        <end position="436"/>
    </location>
</feature>
<feature type="transmembrane region" description="Helical" evidence="6">
    <location>
        <begin position="442"/>
        <end position="464"/>
    </location>
</feature>
<dbReference type="STRING" id="1285242.A6A04_02290"/>
<dbReference type="Proteomes" id="UP000078428">
    <property type="component" value="Unassembled WGS sequence"/>
</dbReference>
<feature type="domain" description="ABC3 transporter permease C-terminal" evidence="7">
    <location>
        <begin position="281"/>
        <end position="395"/>
    </location>
</feature>
<keyword evidence="5 6" id="KW-0472">Membrane</keyword>
<evidence type="ECO:0000313" key="10">
    <source>
        <dbReference type="Proteomes" id="UP000078428"/>
    </source>
</evidence>
<dbReference type="GO" id="GO:0016740">
    <property type="term" value="F:transferase activity"/>
    <property type="evidence" value="ECO:0007669"/>
    <property type="project" value="UniProtKB-KW"/>
</dbReference>
<feature type="transmembrane region" description="Helical" evidence="6">
    <location>
        <begin position="40"/>
        <end position="59"/>
    </location>
</feature>
<dbReference type="Pfam" id="PF02687">
    <property type="entry name" value="FtsX"/>
    <property type="match status" value="2"/>
</dbReference>
<feature type="transmembrane region" description="Helical" evidence="6">
    <location>
        <begin position="367"/>
        <end position="392"/>
    </location>
</feature>
<keyword evidence="4 6" id="KW-1133">Transmembrane helix</keyword>
<feature type="domain" description="ABC3 transporter permease C-terminal" evidence="7">
    <location>
        <begin position="740"/>
        <end position="850"/>
    </location>
</feature>
<dbReference type="EMBL" id="LWQT01000055">
    <property type="protein sequence ID" value="OAN50252.1"/>
    <property type="molecule type" value="Genomic_DNA"/>
</dbReference>
<sequence length="860" mass="89000">MRPGGAHRGWAGGGVSAAPVLALALGLARRELRGGLKGMRVLVACLALGVAAIAASGSLRAAVDLALTTDARALLGGDLDIRQSHAPPQGDQRTALLELGHVTEGMEMRVMATVDGNRDRALVELKGVDAAYPLVGKLELAASHPLDPFSIRDGVWGAVAEANLLDRLGLAVGQRLRVGEIELEIRAVIAKEPDRVATALSFGPRLMASREAVEATGLIRPGSLVRYSVRVALEPGRSAAEAKAELGRRFPDAAWQLRDISDAAPGVGRFLDTLSSFLTLVGLTALLVGGIGVANAVKAFLDGKIATIAMLKCLGAPSRMILITYLILVGSLALAGIVLGLAVGASVTPLVLALGGESLPLPAKAGLFPVALLNAAGFGLLSALVFTLWPLARARMVPASTLFRRLAVPVGGWPDRASLTVLAAAALGLAALTVLASGNRPLAAWFVAAAIATLGLFRLLAWGLSRLAAFLSERHGKLVGPTWRLGLANLHRPGSAVVGMVLSLGLGLTVLVTIALVEGNLAAQFGERLPARAPSFYFIDVQPDQVAGLEEAARGADPDSGIEHAAMVRGRISSIRGVPVGQASIAPETQWAARGDRGLSTAAEPPPGTRVVEGKWWPATYAGPPLVSVDAAVAKGFGLRVGDRLGLNVLGREIEVEVANLRQIDWSSLSMNFAFLLSPGALDGAPYTVIATVRAAPERDGTVEKAVTDRLPNVTSIRVKEALEAVRAIIGQADLAVRLAGLVTLAAGGMVLAGAVMAGHRRRVWESVVLKVLGATRRQLWRAYLAEFALIGLATGLAAAVTGSLAAWAILVHVMKADWVFLPGITAATLGACVGASLLAGFAGTWRALGAKAAPLLRGE</sequence>
<feature type="transmembrane region" description="Helical" evidence="6">
    <location>
        <begin position="6"/>
        <end position="28"/>
    </location>
</feature>
<comment type="subcellular location">
    <subcellularLocation>
        <location evidence="1">Cell membrane</location>
        <topology evidence="1">Multi-pass membrane protein</topology>
    </subcellularLocation>
</comment>
<feature type="transmembrane region" description="Helical" evidence="6">
    <location>
        <begin position="788"/>
        <end position="814"/>
    </location>
</feature>
<accession>A0A178MN98</accession>
<proteinExistence type="predicted"/>
<dbReference type="GO" id="GO:0005886">
    <property type="term" value="C:plasma membrane"/>
    <property type="evidence" value="ECO:0007669"/>
    <property type="project" value="UniProtKB-SubCell"/>
</dbReference>
<evidence type="ECO:0000256" key="4">
    <source>
        <dbReference type="ARBA" id="ARBA00022989"/>
    </source>
</evidence>
<dbReference type="PANTHER" id="PTHR30287">
    <property type="entry name" value="MEMBRANE COMPONENT OF PREDICTED ABC SUPERFAMILY METABOLITE UPTAKE TRANSPORTER"/>
    <property type="match status" value="1"/>
</dbReference>
<feature type="domain" description="MacB-like periplasmic core" evidence="8">
    <location>
        <begin position="43"/>
        <end position="247"/>
    </location>
</feature>
<feature type="transmembrane region" description="Helical" evidence="6">
    <location>
        <begin position="735"/>
        <end position="758"/>
    </location>
</feature>
<comment type="caution">
    <text evidence="9">The sequence shown here is derived from an EMBL/GenBank/DDBJ whole genome shotgun (WGS) entry which is preliminary data.</text>
</comment>
<gene>
    <name evidence="9" type="ORF">A6A04_02290</name>
</gene>